<evidence type="ECO:0000313" key="1">
    <source>
        <dbReference type="EMBL" id="CAB4129696.1"/>
    </source>
</evidence>
<accession>A0A6J5L8X4</accession>
<gene>
    <name evidence="1" type="ORF">UFOVP115_90</name>
</gene>
<sequence>MPLTKEQEIILEASRSAFGCGLESCKRCYPIIYSCAFCATEFDQHLANGEHYTCVECGYDNEETY</sequence>
<proteinExistence type="predicted"/>
<dbReference type="EMBL" id="LR796236">
    <property type="protein sequence ID" value="CAB4129696.1"/>
    <property type="molecule type" value="Genomic_DNA"/>
</dbReference>
<organism evidence="1">
    <name type="scientific">uncultured Caudovirales phage</name>
    <dbReference type="NCBI Taxonomy" id="2100421"/>
    <lineage>
        <taxon>Viruses</taxon>
        <taxon>Duplodnaviria</taxon>
        <taxon>Heunggongvirae</taxon>
        <taxon>Uroviricota</taxon>
        <taxon>Caudoviricetes</taxon>
        <taxon>Peduoviridae</taxon>
        <taxon>Maltschvirus</taxon>
        <taxon>Maltschvirus maltsch</taxon>
    </lineage>
</organism>
<reference evidence="1" key="1">
    <citation type="submission" date="2020-04" db="EMBL/GenBank/DDBJ databases">
        <authorList>
            <person name="Chiriac C."/>
            <person name="Salcher M."/>
            <person name="Ghai R."/>
            <person name="Kavagutti S V."/>
        </authorList>
    </citation>
    <scope>NUCLEOTIDE SEQUENCE</scope>
</reference>
<protein>
    <submittedName>
        <fullName evidence="1">Uncharacterized protein</fullName>
    </submittedName>
</protein>
<name>A0A6J5L8X4_9CAUD</name>